<dbReference type="HOGENOM" id="CLU_218487_0_1_1"/>
<organism evidence="1 2">
    <name type="scientific">Coprinopsis cinerea (strain Okayama-7 / 130 / ATCC MYA-4618 / FGSC 9003)</name>
    <name type="common">Inky cap fungus</name>
    <name type="synonym">Hormographiella aspergillata</name>
    <dbReference type="NCBI Taxonomy" id="240176"/>
    <lineage>
        <taxon>Eukaryota</taxon>
        <taxon>Fungi</taxon>
        <taxon>Dikarya</taxon>
        <taxon>Basidiomycota</taxon>
        <taxon>Agaricomycotina</taxon>
        <taxon>Agaricomycetes</taxon>
        <taxon>Agaricomycetidae</taxon>
        <taxon>Agaricales</taxon>
        <taxon>Agaricineae</taxon>
        <taxon>Psathyrellaceae</taxon>
        <taxon>Coprinopsis</taxon>
    </lineage>
</organism>
<dbReference type="EMBL" id="AACS02000012">
    <property type="protein sequence ID" value="EFI26679.1"/>
    <property type="molecule type" value="Genomic_DNA"/>
</dbReference>
<gene>
    <name evidence="1" type="ORF">CC1G_15450</name>
</gene>
<protein>
    <submittedName>
        <fullName evidence="1">Fungal mating-type pheromone</fullName>
    </submittedName>
</protein>
<evidence type="ECO:0000313" key="2">
    <source>
        <dbReference type="Proteomes" id="UP000001861"/>
    </source>
</evidence>
<dbReference type="VEuPathDB" id="FungiDB:CC1G_15450"/>
<proteinExistence type="predicted"/>
<reference evidence="1 2" key="1">
    <citation type="journal article" date="2010" name="Proc. Natl. Acad. Sci. U.S.A.">
        <title>Insights into evolution of multicellular fungi from the assembled chromosomes of the mushroom Coprinopsis cinerea (Coprinus cinereus).</title>
        <authorList>
            <person name="Stajich J.E."/>
            <person name="Wilke S.K."/>
            <person name="Ahren D."/>
            <person name="Au C.H."/>
            <person name="Birren B.W."/>
            <person name="Borodovsky M."/>
            <person name="Burns C."/>
            <person name="Canback B."/>
            <person name="Casselton L.A."/>
            <person name="Cheng C.K."/>
            <person name="Deng J."/>
            <person name="Dietrich F.S."/>
            <person name="Fargo D.C."/>
            <person name="Farman M.L."/>
            <person name="Gathman A.C."/>
            <person name="Goldberg J."/>
            <person name="Guigo R."/>
            <person name="Hoegger P.J."/>
            <person name="Hooker J.B."/>
            <person name="Huggins A."/>
            <person name="James T.Y."/>
            <person name="Kamada T."/>
            <person name="Kilaru S."/>
            <person name="Kodira C."/>
            <person name="Kues U."/>
            <person name="Kupfer D."/>
            <person name="Kwan H.S."/>
            <person name="Lomsadze A."/>
            <person name="Li W."/>
            <person name="Lilly W.W."/>
            <person name="Ma L.J."/>
            <person name="Mackey A.J."/>
            <person name="Manning G."/>
            <person name="Martin F."/>
            <person name="Muraguchi H."/>
            <person name="Natvig D.O."/>
            <person name="Palmerini H."/>
            <person name="Ramesh M.A."/>
            <person name="Rehmeyer C.J."/>
            <person name="Roe B.A."/>
            <person name="Shenoy N."/>
            <person name="Stanke M."/>
            <person name="Ter-Hovhannisyan V."/>
            <person name="Tunlid A."/>
            <person name="Velagapudi R."/>
            <person name="Vision T.J."/>
            <person name="Zeng Q."/>
            <person name="Zolan M.E."/>
            <person name="Pukkila P.J."/>
        </authorList>
    </citation>
    <scope>NUCLEOTIDE SEQUENCE [LARGE SCALE GENOMIC DNA]</scope>
    <source>
        <strain evidence="2">Okayama-7 / 130 / ATCC MYA-4618 / FGSC 9003</strain>
    </source>
</reference>
<name>D6RQV2_COPC7</name>
<dbReference type="KEGG" id="cci:CC1G_15450"/>
<evidence type="ECO:0000313" key="1">
    <source>
        <dbReference type="EMBL" id="EFI26679.1"/>
    </source>
</evidence>
<dbReference type="Proteomes" id="UP000001861">
    <property type="component" value="Unassembled WGS sequence"/>
</dbReference>
<dbReference type="GeneID" id="9380035"/>
<accession>D6RQV2</accession>
<dbReference type="AlphaFoldDB" id="D6RQV2"/>
<dbReference type="RefSeq" id="XP_002910173.1">
    <property type="nucleotide sequence ID" value="XM_002910127.1"/>
</dbReference>
<comment type="caution">
    <text evidence="1">The sequence shown here is derived from an EMBL/GenBank/DDBJ whole genome shotgun (WGS) entry which is preliminary data.</text>
</comment>
<sequence>MDFFTTIFASQVADLEPVSVPAEEETGGGRGTGAYCTIA</sequence>
<keyword evidence="2" id="KW-1185">Reference proteome</keyword>
<dbReference type="InParanoid" id="D6RQV2"/>